<keyword evidence="3" id="KW-1185">Reference proteome</keyword>
<evidence type="ECO:0000313" key="3">
    <source>
        <dbReference type="Proteomes" id="UP000479710"/>
    </source>
</evidence>
<name>A0A6G1CXI6_9ORYZ</name>
<feature type="compositionally biased region" description="Low complexity" evidence="1">
    <location>
        <begin position="286"/>
        <end position="308"/>
    </location>
</feature>
<dbReference type="EMBL" id="SPHZ02000008">
    <property type="protein sequence ID" value="KAF0904634.1"/>
    <property type="molecule type" value="Genomic_DNA"/>
</dbReference>
<dbReference type="PANTHER" id="PTHR36386">
    <property type="entry name" value="OS06G0683900 PROTEIN"/>
    <property type="match status" value="1"/>
</dbReference>
<dbReference type="OrthoDB" id="1932658at2759"/>
<dbReference type="Proteomes" id="UP000479710">
    <property type="component" value="Unassembled WGS sequence"/>
</dbReference>
<dbReference type="PANTHER" id="PTHR36386:SF1">
    <property type="entry name" value="OS06G0683900 PROTEIN"/>
    <property type="match status" value="1"/>
</dbReference>
<feature type="compositionally biased region" description="Polar residues" evidence="1">
    <location>
        <begin position="158"/>
        <end position="168"/>
    </location>
</feature>
<accession>A0A6G1CXI6</accession>
<sequence>MMEEDPLIPLVHFWNNAAFDDSLSSRSAWLPQSPDVAAVRKGDKENHRPEVDDAAGCDVEAEIGHIEAEILRLSSRLHHLRCSKQPEPNRDAAPMGEMVAKVRPRPRGLSLGPLDVISIVNREKQPLRTRQPPATRGRGLSLGPLEIAAANPRVPAAQHQQRQGTSTARILKPIKEPPVQRRRGVSLGPLEIHHGVGSKPAAARGKPFPTKLNAIREEGRPSKQFAVPAKPWPSSNTKQTLDSKQGAAASRAKARSTSPRPRRQSIAKATDTRGGNKAVDESKTKGVSSQSGSGTAAAAANGKRPAGSSKMRVVPSRYSLTPGASLGSNGAQERRRKQSLPGSSGDASQDEEIRAKVIEPSNDPLSPQTIAKVAEMLPRIRTMPPPDESPRDSGCAKRVAELIGKRSFFTAAAEGGNAIPSYQARVLDVEAPEAAEEA</sequence>
<proteinExistence type="predicted"/>
<protein>
    <submittedName>
        <fullName evidence="2">Uncharacterized protein</fullName>
    </submittedName>
</protein>
<feature type="compositionally biased region" description="Low complexity" evidence="1">
    <location>
        <begin position="247"/>
        <end position="259"/>
    </location>
</feature>
<dbReference type="AlphaFoldDB" id="A0A6G1CXI6"/>
<evidence type="ECO:0000313" key="2">
    <source>
        <dbReference type="EMBL" id="KAF0904634.1"/>
    </source>
</evidence>
<feature type="compositionally biased region" description="Polar residues" evidence="1">
    <location>
        <begin position="233"/>
        <end position="243"/>
    </location>
</feature>
<reference evidence="2 3" key="1">
    <citation type="submission" date="2019-11" db="EMBL/GenBank/DDBJ databases">
        <title>Whole genome sequence of Oryza granulata.</title>
        <authorList>
            <person name="Li W."/>
        </authorList>
    </citation>
    <scope>NUCLEOTIDE SEQUENCE [LARGE SCALE GENOMIC DNA]</scope>
    <source>
        <strain evidence="3">cv. Menghai</strain>
        <tissue evidence="2">Leaf</tissue>
    </source>
</reference>
<feature type="region of interest" description="Disordered" evidence="1">
    <location>
        <begin position="153"/>
        <end position="368"/>
    </location>
</feature>
<comment type="caution">
    <text evidence="2">The sequence shown here is derived from an EMBL/GenBank/DDBJ whole genome shotgun (WGS) entry which is preliminary data.</text>
</comment>
<organism evidence="2 3">
    <name type="scientific">Oryza meyeriana var. granulata</name>
    <dbReference type="NCBI Taxonomy" id="110450"/>
    <lineage>
        <taxon>Eukaryota</taxon>
        <taxon>Viridiplantae</taxon>
        <taxon>Streptophyta</taxon>
        <taxon>Embryophyta</taxon>
        <taxon>Tracheophyta</taxon>
        <taxon>Spermatophyta</taxon>
        <taxon>Magnoliopsida</taxon>
        <taxon>Liliopsida</taxon>
        <taxon>Poales</taxon>
        <taxon>Poaceae</taxon>
        <taxon>BOP clade</taxon>
        <taxon>Oryzoideae</taxon>
        <taxon>Oryzeae</taxon>
        <taxon>Oryzinae</taxon>
        <taxon>Oryza</taxon>
        <taxon>Oryza meyeriana</taxon>
    </lineage>
</organism>
<evidence type="ECO:0000256" key="1">
    <source>
        <dbReference type="SAM" id="MobiDB-lite"/>
    </source>
</evidence>
<gene>
    <name evidence="2" type="ORF">E2562_036010</name>
</gene>